<protein>
    <submittedName>
        <fullName evidence="2">TY5A protein</fullName>
    </submittedName>
</protein>
<keyword evidence="3" id="KW-1185">Reference proteome</keyword>
<evidence type="ECO:0000256" key="1">
    <source>
        <dbReference type="SAM" id="MobiDB-lite"/>
    </source>
</evidence>
<dbReference type="Proteomes" id="UP000649617">
    <property type="component" value="Unassembled WGS sequence"/>
</dbReference>
<organism evidence="2 3">
    <name type="scientific">Symbiodinium pilosum</name>
    <name type="common">Dinoflagellate</name>
    <dbReference type="NCBI Taxonomy" id="2952"/>
    <lineage>
        <taxon>Eukaryota</taxon>
        <taxon>Sar</taxon>
        <taxon>Alveolata</taxon>
        <taxon>Dinophyceae</taxon>
        <taxon>Suessiales</taxon>
        <taxon>Symbiodiniaceae</taxon>
        <taxon>Symbiodinium</taxon>
    </lineage>
</organism>
<feature type="non-terminal residue" evidence="2">
    <location>
        <position position="1"/>
    </location>
</feature>
<evidence type="ECO:0000313" key="2">
    <source>
        <dbReference type="EMBL" id="CAE7554275.1"/>
    </source>
</evidence>
<feature type="region of interest" description="Disordered" evidence="1">
    <location>
        <begin position="169"/>
        <end position="193"/>
    </location>
</feature>
<reference evidence="2" key="1">
    <citation type="submission" date="2021-02" db="EMBL/GenBank/DDBJ databases">
        <authorList>
            <person name="Dougan E. K."/>
            <person name="Rhodes N."/>
            <person name="Thang M."/>
            <person name="Chan C."/>
        </authorList>
    </citation>
    <scope>NUCLEOTIDE SEQUENCE</scope>
</reference>
<dbReference type="AlphaFoldDB" id="A0A812U2F8"/>
<name>A0A812U2F8_SYMPI</name>
<proteinExistence type="predicted"/>
<gene>
    <name evidence="2" type="primary">TY5A</name>
    <name evidence="2" type="ORF">SPIL2461_LOCUS14739</name>
</gene>
<feature type="region of interest" description="Disordered" evidence="1">
    <location>
        <begin position="1"/>
        <end position="46"/>
    </location>
</feature>
<comment type="caution">
    <text evidence="2">The sequence shown here is derived from an EMBL/GenBank/DDBJ whole genome shotgun (WGS) entry which is preliminary data.</text>
</comment>
<dbReference type="EMBL" id="CAJNIZ010034648">
    <property type="protein sequence ID" value="CAE7554275.1"/>
    <property type="molecule type" value="Genomic_DNA"/>
</dbReference>
<evidence type="ECO:0000313" key="3">
    <source>
        <dbReference type="Proteomes" id="UP000649617"/>
    </source>
</evidence>
<feature type="compositionally biased region" description="Basic and acidic residues" evidence="1">
    <location>
        <begin position="16"/>
        <end position="29"/>
    </location>
</feature>
<accession>A0A812U2F8</accession>
<sequence>EQEQTPTQLAPEEDTQGDRQGDRGEEDGRSGVSPGGEGSNWVPEMELDGETELGCRSEEDHFLEELHDQYTALGRIEMDSRKYFDEELEAATEQGWVASVDHLIELKDWVHELETWIIVRDASSKLRSQVGTSEATILKARLRKFGVDPQEPEVVGYEYDEWVPLSGLPITEPEGESGDSEAVKPPGPKASEAVPAAPLQTVSVSHREVLEKVEEWRPSISGELESVFERHGALHRTSKEEVEQWIRQGKTAEFLPQDQNSGVRELR</sequence>